<dbReference type="PROSITE" id="PS51257">
    <property type="entry name" value="PROKAR_LIPOPROTEIN"/>
    <property type="match status" value="1"/>
</dbReference>
<comment type="caution">
    <text evidence="2">The sequence shown here is derived from an EMBL/GenBank/DDBJ whole genome shotgun (WGS) entry which is preliminary data.</text>
</comment>
<evidence type="ECO:0000313" key="2">
    <source>
        <dbReference type="EMBL" id="KAA6354449.1"/>
    </source>
</evidence>
<protein>
    <submittedName>
        <fullName evidence="2">Uncharacterized protein</fullName>
    </submittedName>
</protein>
<dbReference type="EMBL" id="SNRW01036303">
    <property type="protein sequence ID" value="KAA6354449.1"/>
    <property type="molecule type" value="Genomic_DNA"/>
</dbReference>
<organism evidence="2 3">
    <name type="scientific">Streblomastix strix</name>
    <dbReference type="NCBI Taxonomy" id="222440"/>
    <lineage>
        <taxon>Eukaryota</taxon>
        <taxon>Metamonada</taxon>
        <taxon>Preaxostyla</taxon>
        <taxon>Oxymonadida</taxon>
        <taxon>Streblomastigidae</taxon>
        <taxon>Streblomastix</taxon>
    </lineage>
</organism>
<gene>
    <name evidence="2" type="ORF">EZS28_050024</name>
</gene>
<sequence>MKKLLLVFAFISILACKAHKHDVKSTFARTRENAQEPYRDKVLCFNPGNMTDNRELIIDYQYTNPDTAYIEVPFSDRNPYR</sequence>
<proteinExistence type="predicted"/>
<feature type="non-terminal residue" evidence="2">
    <location>
        <position position="81"/>
    </location>
</feature>
<evidence type="ECO:0000313" key="3">
    <source>
        <dbReference type="Proteomes" id="UP000324800"/>
    </source>
</evidence>
<accession>A0A5J4T8B4</accession>
<feature type="chain" id="PRO_5023886226" evidence="1">
    <location>
        <begin position="21"/>
        <end position="81"/>
    </location>
</feature>
<evidence type="ECO:0000256" key="1">
    <source>
        <dbReference type="SAM" id="SignalP"/>
    </source>
</evidence>
<name>A0A5J4T8B4_9EUKA</name>
<feature type="signal peptide" evidence="1">
    <location>
        <begin position="1"/>
        <end position="20"/>
    </location>
</feature>
<keyword evidence="1" id="KW-0732">Signal</keyword>
<dbReference type="AlphaFoldDB" id="A0A5J4T8B4"/>
<reference evidence="2 3" key="1">
    <citation type="submission" date="2019-03" db="EMBL/GenBank/DDBJ databases">
        <title>Single cell metagenomics reveals metabolic interactions within the superorganism composed of flagellate Streblomastix strix and complex community of Bacteroidetes bacteria on its surface.</title>
        <authorList>
            <person name="Treitli S.C."/>
            <person name="Kolisko M."/>
            <person name="Husnik F."/>
            <person name="Keeling P."/>
            <person name="Hampl V."/>
        </authorList>
    </citation>
    <scope>NUCLEOTIDE SEQUENCE [LARGE SCALE GENOMIC DNA]</scope>
    <source>
        <strain evidence="2">ST1C</strain>
    </source>
</reference>
<dbReference type="Proteomes" id="UP000324800">
    <property type="component" value="Unassembled WGS sequence"/>
</dbReference>